<reference evidence="2" key="1">
    <citation type="submission" date="2018-05" db="EMBL/GenBank/DDBJ databases">
        <title>Draft genome of Mucuna pruriens seed.</title>
        <authorList>
            <person name="Nnadi N.E."/>
            <person name="Vos R."/>
            <person name="Hasami M.H."/>
            <person name="Devisetty U.K."/>
            <person name="Aguiy J.C."/>
        </authorList>
    </citation>
    <scope>NUCLEOTIDE SEQUENCE [LARGE SCALE GENOMIC DNA]</scope>
    <source>
        <strain evidence="2">JCA_2017</strain>
    </source>
</reference>
<dbReference type="EMBL" id="QJKJ01010760">
    <property type="protein sequence ID" value="RDX72807.1"/>
    <property type="molecule type" value="Genomic_DNA"/>
</dbReference>
<sequence>MVKETMFCIPFILMKLCKLEIILIIVTKSFYTYKVNFLFTLQYGRDNISISNVNYVMQFKELKRKVFGSNEDDAYATNNKYNSHPNCCSNSKSKTFGLRCFYHKEKGHIRNDYPQHKKGNENKKFNSNSSGLLHKAILLYMVIIQIKKMTMKR</sequence>
<comment type="caution">
    <text evidence="2">The sequence shown here is derived from an EMBL/GenBank/DDBJ whole genome shotgun (WGS) entry which is preliminary data.</text>
</comment>
<feature type="non-terminal residue" evidence="2">
    <location>
        <position position="1"/>
    </location>
</feature>
<organism evidence="2 3">
    <name type="scientific">Mucuna pruriens</name>
    <name type="common">Velvet bean</name>
    <name type="synonym">Dolichos pruriens</name>
    <dbReference type="NCBI Taxonomy" id="157652"/>
    <lineage>
        <taxon>Eukaryota</taxon>
        <taxon>Viridiplantae</taxon>
        <taxon>Streptophyta</taxon>
        <taxon>Embryophyta</taxon>
        <taxon>Tracheophyta</taxon>
        <taxon>Spermatophyta</taxon>
        <taxon>Magnoliopsida</taxon>
        <taxon>eudicotyledons</taxon>
        <taxon>Gunneridae</taxon>
        <taxon>Pentapetalae</taxon>
        <taxon>rosids</taxon>
        <taxon>fabids</taxon>
        <taxon>Fabales</taxon>
        <taxon>Fabaceae</taxon>
        <taxon>Papilionoideae</taxon>
        <taxon>50 kb inversion clade</taxon>
        <taxon>NPAAA clade</taxon>
        <taxon>indigoferoid/millettioid clade</taxon>
        <taxon>Phaseoleae</taxon>
        <taxon>Mucuna</taxon>
    </lineage>
</organism>
<keyword evidence="1" id="KW-0472">Membrane</keyword>
<dbReference type="AlphaFoldDB" id="A0A371F3D0"/>
<proteinExistence type="predicted"/>
<gene>
    <name evidence="2" type="ORF">CR513_47656</name>
</gene>
<name>A0A371F3D0_MUCPR</name>
<accession>A0A371F3D0</accession>
<dbReference type="Proteomes" id="UP000257109">
    <property type="component" value="Unassembled WGS sequence"/>
</dbReference>
<keyword evidence="1" id="KW-0812">Transmembrane</keyword>
<evidence type="ECO:0000313" key="3">
    <source>
        <dbReference type="Proteomes" id="UP000257109"/>
    </source>
</evidence>
<feature type="transmembrane region" description="Helical" evidence="1">
    <location>
        <begin position="12"/>
        <end position="31"/>
    </location>
</feature>
<protein>
    <submittedName>
        <fullName evidence="2">Uncharacterized protein</fullName>
    </submittedName>
</protein>
<keyword evidence="3" id="KW-1185">Reference proteome</keyword>
<evidence type="ECO:0000256" key="1">
    <source>
        <dbReference type="SAM" id="Phobius"/>
    </source>
</evidence>
<keyword evidence="1" id="KW-1133">Transmembrane helix</keyword>
<evidence type="ECO:0000313" key="2">
    <source>
        <dbReference type="EMBL" id="RDX72807.1"/>
    </source>
</evidence>